<comment type="function">
    <text evidence="10">Involved in mitochondrial fission. Acts as an adapter protein required to form mitochondrial fission complexes. Formation of these complexes is required to promote constriction and fission of the mitochondrial compartment at a late step in mitochondrial division.</text>
</comment>
<comment type="similarity">
    <text evidence="8">Belongs to the WD repeat MDV1/CAF4 family.</text>
</comment>
<feature type="compositionally biased region" description="Basic residues" evidence="13">
    <location>
        <begin position="138"/>
        <end position="147"/>
    </location>
</feature>
<dbReference type="GeneID" id="87823506"/>
<keyword evidence="15" id="KW-1185">Reference proteome</keyword>
<dbReference type="FunFam" id="2.130.10.10:FF:000404">
    <property type="entry name" value="Mitochondrial division protein 1"/>
    <property type="match status" value="1"/>
</dbReference>
<dbReference type="PROSITE" id="PS50082">
    <property type="entry name" value="WD_REPEATS_2"/>
    <property type="match status" value="5"/>
</dbReference>
<feature type="repeat" description="WD" evidence="11">
    <location>
        <begin position="434"/>
        <end position="473"/>
    </location>
</feature>
<dbReference type="RefSeq" id="XP_062650306.1">
    <property type="nucleotide sequence ID" value="XM_062786738.1"/>
</dbReference>
<dbReference type="PRINTS" id="PR00320">
    <property type="entry name" value="GPROTEINBRPT"/>
</dbReference>
<feature type="repeat" description="WD" evidence="11">
    <location>
        <begin position="519"/>
        <end position="541"/>
    </location>
</feature>
<evidence type="ECO:0000256" key="3">
    <source>
        <dbReference type="ARBA" id="ARBA00022737"/>
    </source>
</evidence>
<reference evidence="14" key="1">
    <citation type="journal article" date="2023" name="Mol. Phylogenet. Evol.">
        <title>Genome-scale phylogeny and comparative genomics of the fungal order Sordariales.</title>
        <authorList>
            <person name="Hensen N."/>
            <person name="Bonometti L."/>
            <person name="Westerberg I."/>
            <person name="Brannstrom I.O."/>
            <person name="Guillou S."/>
            <person name="Cros-Aarteil S."/>
            <person name="Calhoun S."/>
            <person name="Haridas S."/>
            <person name="Kuo A."/>
            <person name="Mondo S."/>
            <person name="Pangilinan J."/>
            <person name="Riley R."/>
            <person name="LaButti K."/>
            <person name="Andreopoulos B."/>
            <person name="Lipzen A."/>
            <person name="Chen C."/>
            <person name="Yan M."/>
            <person name="Daum C."/>
            <person name="Ng V."/>
            <person name="Clum A."/>
            <person name="Steindorff A."/>
            <person name="Ohm R.A."/>
            <person name="Martin F."/>
            <person name="Silar P."/>
            <person name="Natvig D.O."/>
            <person name="Lalanne C."/>
            <person name="Gautier V."/>
            <person name="Ament-Velasquez S.L."/>
            <person name="Kruys A."/>
            <person name="Hutchinson M.I."/>
            <person name="Powell A.J."/>
            <person name="Barry K."/>
            <person name="Miller A.N."/>
            <person name="Grigoriev I.V."/>
            <person name="Debuchy R."/>
            <person name="Gladieux P."/>
            <person name="Hiltunen Thoren M."/>
            <person name="Johannesson H."/>
        </authorList>
    </citation>
    <scope>NUCLEOTIDE SEQUENCE</scope>
    <source>
        <strain evidence="14">CBS 731.68</strain>
    </source>
</reference>
<evidence type="ECO:0000256" key="10">
    <source>
        <dbReference type="ARBA" id="ARBA00043913"/>
    </source>
</evidence>
<feature type="compositionally biased region" description="Basic and acidic residues" evidence="13">
    <location>
        <begin position="253"/>
        <end position="265"/>
    </location>
</feature>
<name>A0AAN6U5U6_9PEZI</name>
<dbReference type="PROSITE" id="PS50294">
    <property type="entry name" value="WD_REPEATS_REGION"/>
    <property type="match status" value="4"/>
</dbReference>
<evidence type="ECO:0000256" key="4">
    <source>
        <dbReference type="ARBA" id="ARBA00022787"/>
    </source>
</evidence>
<gene>
    <name evidence="14" type="ORF">N657DRAFT_311357</name>
</gene>
<keyword evidence="5 12" id="KW-0175">Coiled coil</keyword>
<evidence type="ECO:0000256" key="7">
    <source>
        <dbReference type="ARBA" id="ARBA00023136"/>
    </source>
</evidence>
<feature type="compositionally biased region" description="Basic residues" evidence="13">
    <location>
        <begin position="286"/>
        <end position="296"/>
    </location>
</feature>
<keyword evidence="4" id="KW-1000">Mitochondrion outer membrane</keyword>
<dbReference type="FunFam" id="2.130.10.10:FF:000881">
    <property type="entry name" value="Mitochondrial division protein 1"/>
    <property type="match status" value="1"/>
</dbReference>
<dbReference type="Gene3D" id="2.130.10.10">
    <property type="entry name" value="YVTN repeat-like/Quinoprotein amine dehydrogenase"/>
    <property type="match status" value="2"/>
</dbReference>
<dbReference type="CDD" id="cd22881">
    <property type="entry name" value="Mdv1_N"/>
    <property type="match status" value="1"/>
</dbReference>
<proteinExistence type="inferred from homology"/>
<reference evidence="14" key="2">
    <citation type="submission" date="2023-05" db="EMBL/GenBank/DDBJ databases">
        <authorList>
            <consortium name="Lawrence Berkeley National Laboratory"/>
            <person name="Steindorff A."/>
            <person name="Hensen N."/>
            <person name="Bonometti L."/>
            <person name="Westerberg I."/>
            <person name="Brannstrom I.O."/>
            <person name="Guillou S."/>
            <person name="Cros-Aarteil S."/>
            <person name="Calhoun S."/>
            <person name="Haridas S."/>
            <person name="Kuo A."/>
            <person name="Mondo S."/>
            <person name="Pangilinan J."/>
            <person name="Riley R."/>
            <person name="Labutti K."/>
            <person name="Andreopoulos B."/>
            <person name="Lipzen A."/>
            <person name="Chen C."/>
            <person name="Yanf M."/>
            <person name="Daum C."/>
            <person name="Ng V."/>
            <person name="Clum A."/>
            <person name="Ohm R."/>
            <person name="Martin F."/>
            <person name="Silar P."/>
            <person name="Natvig D."/>
            <person name="Lalanne C."/>
            <person name="Gautier V."/>
            <person name="Ament-Velasquez S.L."/>
            <person name="Kruys A."/>
            <person name="Hutchinson M.I."/>
            <person name="Powell A.J."/>
            <person name="Barry K."/>
            <person name="Miller A.N."/>
            <person name="Grigoriev I.V."/>
            <person name="Debuchy R."/>
            <person name="Gladieux P."/>
            <person name="Thoren M.H."/>
            <person name="Johannesson H."/>
        </authorList>
    </citation>
    <scope>NUCLEOTIDE SEQUENCE</scope>
    <source>
        <strain evidence="14">CBS 731.68</strain>
    </source>
</reference>
<evidence type="ECO:0000256" key="5">
    <source>
        <dbReference type="ARBA" id="ARBA00023054"/>
    </source>
</evidence>
<comment type="subcellular location">
    <subcellularLocation>
        <location evidence="1">Mitochondrion outer membrane</location>
        <topology evidence="1">Peripheral membrane protein</topology>
        <orientation evidence="1">Cytoplasmic side</orientation>
    </subcellularLocation>
</comment>
<dbReference type="InterPro" id="IPR001680">
    <property type="entry name" value="WD40_rpt"/>
</dbReference>
<dbReference type="SUPFAM" id="SSF50978">
    <property type="entry name" value="WD40 repeat-like"/>
    <property type="match status" value="1"/>
</dbReference>
<feature type="region of interest" description="Disordered" evidence="13">
    <location>
        <begin position="136"/>
        <end position="163"/>
    </location>
</feature>
<dbReference type="EMBL" id="MU853225">
    <property type="protein sequence ID" value="KAK4126535.1"/>
    <property type="molecule type" value="Genomic_DNA"/>
</dbReference>
<dbReference type="Gene3D" id="6.10.280.220">
    <property type="match status" value="1"/>
</dbReference>
<dbReference type="Pfam" id="PF00400">
    <property type="entry name" value="WD40"/>
    <property type="match status" value="4"/>
</dbReference>
<evidence type="ECO:0000256" key="11">
    <source>
        <dbReference type="PROSITE-ProRule" id="PRU00221"/>
    </source>
</evidence>
<feature type="repeat" description="WD" evidence="11">
    <location>
        <begin position="542"/>
        <end position="581"/>
    </location>
</feature>
<dbReference type="InterPro" id="IPR036322">
    <property type="entry name" value="WD40_repeat_dom_sf"/>
</dbReference>
<evidence type="ECO:0000256" key="9">
    <source>
        <dbReference type="ARBA" id="ARBA00039789"/>
    </source>
</evidence>
<evidence type="ECO:0000313" key="15">
    <source>
        <dbReference type="Proteomes" id="UP001302602"/>
    </source>
</evidence>
<feature type="repeat" description="WD" evidence="11">
    <location>
        <begin position="314"/>
        <end position="355"/>
    </location>
</feature>
<organism evidence="14 15">
    <name type="scientific">Parathielavia appendiculata</name>
    <dbReference type="NCBI Taxonomy" id="2587402"/>
    <lineage>
        <taxon>Eukaryota</taxon>
        <taxon>Fungi</taxon>
        <taxon>Dikarya</taxon>
        <taxon>Ascomycota</taxon>
        <taxon>Pezizomycotina</taxon>
        <taxon>Sordariomycetes</taxon>
        <taxon>Sordariomycetidae</taxon>
        <taxon>Sordariales</taxon>
        <taxon>Chaetomiaceae</taxon>
        <taxon>Parathielavia</taxon>
    </lineage>
</organism>
<dbReference type="InterPro" id="IPR015943">
    <property type="entry name" value="WD40/YVTN_repeat-like_dom_sf"/>
</dbReference>
<dbReference type="InterPro" id="IPR053299">
    <property type="entry name" value="ASTRA_WD_repeat"/>
</dbReference>
<evidence type="ECO:0000256" key="1">
    <source>
        <dbReference type="ARBA" id="ARBA00004570"/>
    </source>
</evidence>
<dbReference type="PROSITE" id="PS00678">
    <property type="entry name" value="WD_REPEATS_1"/>
    <property type="match status" value="3"/>
</dbReference>
<feature type="region of interest" description="Disordered" evidence="13">
    <location>
        <begin position="252"/>
        <end position="296"/>
    </location>
</feature>
<feature type="coiled-coil region" evidence="12">
    <location>
        <begin position="199"/>
        <end position="247"/>
    </location>
</feature>
<dbReference type="SMART" id="SM00320">
    <property type="entry name" value="WD40"/>
    <property type="match status" value="6"/>
</dbReference>
<protein>
    <recommendedName>
        <fullName evidence="9">Mitochondrial division protein 1</fullName>
    </recommendedName>
</protein>
<dbReference type="Proteomes" id="UP001302602">
    <property type="component" value="Unassembled WGS sequence"/>
</dbReference>
<keyword evidence="3" id="KW-0677">Repeat</keyword>
<dbReference type="AlphaFoldDB" id="A0AAN6U5U6"/>
<evidence type="ECO:0000313" key="14">
    <source>
        <dbReference type="EMBL" id="KAK4126535.1"/>
    </source>
</evidence>
<dbReference type="CDD" id="cd00200">
    <property type="entry name" value="WD40"/>
    <property type="match status" value="1"/>
</dbReference>
<evidence type="ECO:0000256" key="13">
    <source>
        <dbReference type="SAM" id="MobiDB-lite"/>
    </source>
</evidence>
<sequence>MAEPGHDNDFPDVSSFDDESSVVSTRGLEAFGRKVTTTASHLLAARTDPAANRHYQSAMSEVHRQLQRPALQRSMFSMARTTPTDMVRSRLSTKEIQSRALSYVPEEMLQNIPEAENSYSLFQGFQASFPDFTDEGKKHRRRVSRGRKLLDEGPTTPDATPESLQKLKKEKTSMMHQLEMLGIRKNMASSEIREIDAKIENLAGMRRIILERLANLEKDEALLEHDIVEVEGRLEEAQELVAEAESVVLRTPTKSEDDVASEKGDTPGFMSQSIYEKLPSASSTPSKRKPRNIRRKSMPILHEHFEPGTMIRSMRAHHDNITALDFDAPFGLMVSAAMDDSVRVWDLNAGRCIGMLEGHTASVRTLQVNDNFLATGSMDATIRLWDLSKAHYDPQGSHFGKDEDDEDAIAFENPDDQPVDPPAGSMADCPLFTLQAHLDEITALHFRDNVLVSGSADKTLRQWDLEKGRCVQTLDVMWAAAQASALSTATGDGTWRQTTRAADVSADFVGALQVFESALACGTADGMVRLWDLRSGQVHRSLVGHTGPVTCLQFDNVHLVTGSLDRSIRIWDLRTGSIYDAYAYDNPITSMMFDTRRIVCAAGEDVVKVYDKVEGRHWDCGAGIVEAEQGKTPAIVERVRIRDGYMVEGRRDGIVGVWTC</sequence>
<evidence type="ECO:0000256" key="12">
    <source>
        <dbReference type="SAM" id="Coils"/>
    </source>
</evidence>
<keyword evidence="7" id="KW-0472">Membrane</keyword>
<evidence type="ECO:0000256" key="8">
    <source>
        <dbReference type="ARBA" id="ARBA00038415"/>
    </source>
</evidence>
<accession>A0AAN6U5U6</accession>
<feature type="region of interest" description="Disordered" evidence="13">
    <location>
        <begin position="1"/>
        <end position="21"/>
    </location>
</feature>
<comment type="caution">
    <text evidence="14">The sequence shown here is derived from an EMBL/GenBank/DDBJ whole genome shotgun (WGS) entry which is preliminary data.</text>
</comment>
<dbReference type="GO" id="GO:0005741">
    <property type="term" value="C:mitochondrial outer membrane"/>
    <property type="evidence" value="ECO:0007669"/>
    <property type="project" value="UniProtKB-SubCell"/>
</dbReference>
<dbReference type="InterPro" id="IPR020472">
    <property type="entry name" value="WD40_PAC1"/>
</dbReference>
<evidence type="ECO:0000256" key="6">
    <source>
        <dbReference type="ARBA" id="ARBA00023128"/>
    </source>
</evidence>
<dbReference type="InterPro" id="IPR019775">
    <property type="entry name" value="WD40_repeat_CS"/>
</dbReference>
<feature type="compositionally biased region" description="Polar residues" evidence="13">
    <location>
        <begin position="269"/>
        <end position="285"/>
    </location>
</feature>
<dbReference type="PANTHER" id="PTHR44156">
    <property type="entry name" value="SUPERNUMERARY LIMBS, ISOFORM B-RELATED"/>
    <property type="match status" value="1"/>
</dbReference>
<evidence type="ECO:0000256" key="2">
    <source>
        <dbReference type="ARBA" id="ARBA00022574"/>
    </source>
</evidence>
<feature type="repeat" description="WD" evidence="11">
    <location>
        <begin position="356"/>
        <end position="388"/>
    </location>
</feature>
<keyword evidence="2 11" id="KW-0853">WD repeat</keyword>
<keyword evidence="6" id="KW-0496">Mitochondrion</keyword>